<feature type="region of interest" description="Disordered" evidence="1">
    <location>
        <begin position="341"/>
        <end position="403"/>
    </location>
</feature>
<dbReference type="Proteomes" id="UP000474778">
    <property type="component" value="Unassembled WGS sequence"/>
</dbReference>
<feature type="region of interest" description="Disordered" evidence="1">
    <location>
        <begin position="23"/>
        <end position="53"/>
    </location>
</feature>
<feature type="compositionally biased region" description="Low complexity" evidence="1">
    <location>
        <begin position="23"/>
        <end position="45"/>
    </location>
</feature>
<dbReference type="InterPro" id="IPR021973">
    <property type="entry name" value="SprA-related"/>
</dbReference>
<dbReference type="AlphaFoldDB" id="A0A6L7HT57"/>
<proteinExistence type="predicted"/>
<feature type="compositionally biased region" description="Basic and acidic residues" evidence="1">
    <location>
        <begin position="211"/>
        <end position="253"/>
    </location>
</feature>
<dbReference type="Pfam" id="PF12118">
    <property type="entry name" value="SprA-related"/>
    <property type="match status" value="1"/>
</dbReference>
<reference evidence="2 3" key="1">
    <citation type="submission" date="2019-12" db="EMBL/GenBank/DDBJ databases">
        <title>Shewanella insulae sp. nov., isolated from a tidal flat.</title>
        <authorList>
            <person name="Yoon J.-H."/>
        </authorList>
    </citation>
    <scope>NUCLEOTIDE SEQUENCE [LARGE SCALE GENOMIC DNA]</scope>
    <source>
        <strain evidence="2 3">JBTF-M18</strain>
    </source>
</reference>
<evidence type="ECO:0008006" key="4">
    <source>
        <dbReference type="Google" id="ProtNLM"/>
    </source>
</evidence>
<comment type="caution">
    <text evidence="2">The sequence shown here is derived from an EMBL/GenBank/DDBJ whole genome shotgun (WGS) entry which is preliminary data.</text>
</comment>
<gene>
    <name evidence="2" type="ORF">GNT65_02105</name>
</gene>
<feature type="compositionally biased region" description="Basic and acidic residues" evidence="1">
    <location>
        <begin position="358"/>
        <end position="367"/>
    </location>
</feature>
<protein>
    <recommendedName>
        <fullName evidence="4">Catalase</fullName>
    </recommendedName>
</protein>
<keyword evidence="3" id="KW-1185">Reference proteome</keyword>
<feature type="compositionally biased region" description="Polar residues" evidence="1">
    <location>
        <begin position="341"/>
        <end position="350"/>
    </location>
</feature>
<name>A0A6L7HT57_9GAMM</name>
<feature type="region of interest" description="Disordered" evidence="1">
    <location>
        <begin position="209"/>
        <end position="274"/>
    </location>
</feature>
<accession>A0A6L7HT57</accession>
<evidence type="ECO:0000256" key="1">
    <source>
        <dbReference type="SAM" id="MobiDB-lite"/>
    </source>
</evidence>
<dbReference type="EMBL" id="WRPA01000001">
    <property type="protein sequence ID" value="MXR67469.1"/>
    <property type="molecule type" value="Genomic_DNA"/>
</dbReference>
<sequence length="445" mass="45514">MAGAMTTPSLAAMRYSALPFSSASISTSSSSSSASLPSSNRASSSVGAASTPAVSHLPANTSLKANSAASLPTPPAVTGVFSSNKVASDLSTESGASRPIFNGSSSVQGGYSLSSGPLGIGGLLNRVAVTGLGKDGVADTALPGVGAGLTGSDLAPGSGASDGVSNAITSGAQTGEADVSRGIVTGGEQPVADIFGGAEEIRGEAYNPFADKQEGKAAPGDERRSQDPDLARQEAELKELSRRDAEVRAHEQAHASVGGTFARSPSFKYEQGSDGRRYAVDGEVAIDISTVPGDPLATLNKMKQVYAAAMAPVTPSMADIRVASEALRKMNTAKAELAKVRQQSAITPEQMQPLIDAGKSDQQRRLPETVSPRVSGSVDDQGRISAARIDSPSALDNDRSPSRSIEQISRQLLVAEGLVFTPKALSMRYQVGEGESSPSSLAFFL</sequence>
<evidence type="ECO:0000313" key="2">
    <source>
        <dbReference type="EMBL" id="MXR67469.1"/>
    </source>
</evidence>
<organism evidence="2 3">
    <name type="scientific">Shewanella insulae</name>
    <dbReference type="NCBI Taxonomy" id="2681496"/>
    <lineage>
        <taxon>Bacteria</taxon>
        <taxon>Pseudomonadati</taxon>
        <taxon>Pseudomonadota</taxon>
        <taxon>Gammaproteobacteria</taxon>
        <taxon>Alteromonadales</taxon>
        <taxon>Shewanellaceae</taxon>
        <taxon>Shewanella</taxon>
    </lineage>
</organism>
<evidence type="ECO:0000313" key="3">
    <source>
        <dbReference type="Proteomes" id="UP000474778"/>
    </source>
</evidence>